<protein>
    <submittedName>
        <fullName evidence="9">Putative aldouronate transport system permease protein</fullName>
    </submittedName>
</protein>
<evidence type="ECO:0000256" key="6">
    <source>
        <dbReference type="ARBA" id="ARBA00023136"/>
    </source>
</evidence>
<keyword evidence="10" id="KW-1185">Reference proteome</keyword>
<accession>A0A1I5XH89</accession>
<dbReference type="PANTHER" id="PTHR43744:SF9">
    <property type="entry name" value="POLYGALACTURONAN_RHAMNOGALACTURONAN TRANSPORT SYSTEM PERMEASE PROTEIN YTCP"/>
    <property type="match status" value="1"/>
</dbReference>
<feature type="transmembrane region" description="Helical" evidence="7">
    <location>
        <begin position="87"/>
        <end position="107"/>
    </location>
</feature>
<gene>
    <name evidence="9" type="ORF">SAMN05444406_12613</name>
</gene>
<evidence type="ECO:0000256" key="5">
    <source>
        <dbReference type="ARBA" id="ARBA00022989"/>
    </source>
</evidence>
<dbReference type="InterPro" id="IPR035906">
    <property type="entry name" value="MetI-like_sf"/>
</dbReference>
<dbReference type="Pfam" id="PF00528">
    <property type="entry name" value="BPD_transp_1"/>
    <property type="match status" value="1"/>
</dbReference>
<dbReference type="RefSeq" id="WP_092282592.1">
    <property type="nucleotide sequence ID" value="NZ_FOXR01000026.1"/>
</dbReference>
<dbReference type="OrthoDB" id="157184at2"/>
<dbReference type="GO" id="GO:0055085">
    <property type="term" value="P:transmembrane transport"/>
    <property type="evidence" value="ECO:0007669"/>
    <property type="project" value="InterPro"/>
</dbReference>
<evidence type="ECO:0000313" key="10">
    <source>
        <dbReference type="Proteomes" id="UP000198577"/>
    </source>
</evidence>
<evidence type="ECO:0000259" key="8">
    <source>
        <dbReference type="PROSITE" id="PS50928"/>
    </source>
</evidence>
<dbReference type="AlphaFoldDB" id="A0A1I5XH89"/>
<feature type="transmembrane region" description="Helical" evidence="7">
    <location>
        <begin position="150"/>
        <end position="170"/>
    </location>
</feature>
<evidence type="ECO:0000256" key="4">
    <source>
        <dbReference type="ARBA" id="ARBA00022692"/>
    </source>
</evidence>
<name>A0A1I5XH89_9FIRM</name>
<sequence length="302" mass="33421">MVLRGRKSNASRESLGSKIFDAFNYVFLAFAGMLCILPFLYVIGGSFATEGELTTRSFFILPRTFTLDAYKYIFSTSALANSFKNTLIITIGGTAINLFFTVSMAYALAKKDLIGRNAIINMVIFCMLFGGGMIPTYLLVRNLGMLDTYWALWLPGAISPFNLFIVRNFFEEFPGELRDSAEIDGCNVPQTLWYIVLPLSKAVLATFALFYGVGHWNAFMGPLLYLNDSKKWPIQIILRNLIIASSGTAGLGSLVDMPPDYQPPAQALKLAVIVVATVPILLVYPFLQRYFVKGVMIGSLKG</sequence>
<keyword evidence="3" id="KW-1003">Cell membrane</keyword>
<keyword evidence="2 7" id="KW-0813">Transport</keyword>
<feature type="transmembrane region" description="Helical" evidence="7">
    <location>
        <begin position="21"/>
        <end position="43"/>
    </location>
</feature>
<organism evidence="9 10">
    <name type="scientific">Caldicoprobacter faecalis</name>
    <dbReference type="NCBI Taxonomy" id="937334"/>
    <lineage>
        <taxon>Bacteria</taxon>
        <taxon>Bacillati</taxon>
        <taxon>Bacillota</taxon>
        <taxon>Clostridia</taxon>
        <taxon>Caldicoprobacterales</taxon>
        <taxon>Caldicoprobacteraceae</taxon>
        <taxon>Caldicoprobacter</taxon>
    </lineage>
</organism>
<dbReference type="GO" id="GO:0005886">
    <property type="term" value="C:plasma membrane"/>
    <property type="evidence" value="ECO:0007669"/>
    <property type="project" value="UniProtKB-SubCell"/>
</dbReference>
<feature type="domain" description="ABC transmembrane type-1" evidence="8">
    <location>
        <begin position="83"/>
        <end position="283"/>
    </location>
</feature>
<dbReference type="CDD" id="cd06261">
    <property type="entry name" value="TM_PBP2"/>
    <property type="match status" value="1"/>
</dbReference>
<feature type="transmembrane region" description="Helical" evidence="7">
    <location>
        <begin position="119"/>
        <end position="138"/>
    </location>
</feature>
<evidence type="ECO:0000256" key="3">
    <source>
        <dbReference type="ARBA" id="ARBA00022475"/>
    </source>
</evidence>
<dbReference type="Proteomes" id="UP000198577">
    <property type="component" value="Unassembled WGS sequence"/>
</dbReference>
<dbReference type="PROSITE" id="PS50928">
    <property type="entry name" value="ABC_TM1"/>
    <property type="match status" value="1"/>
</dbReference>
<evidence type="ECO:0000256" key="1">
    <source>
        <dbReference type="ARBA" id="ARBA00004651"/>
    </source>
</evidence>
<feature type="transmembrane region" description="Helical" evidence="7">
    <location>
        <begin position="267"/>
        <end position="287"/>
    </location>
</feature>
<dbReference type="InterPro" id="IPR000515">
    <property type="entry name" value="MetI-like"/>
</dbReference>
<dbReference type="Gene3D" id="1.10.3720.10">
    <property type="entry name" value="MetI-like"/>
    <property type="match status" value="1"/>
</dbReference>
<dbReference type="STRING" id="937334.SAMN05444406_12613"/>
<keyword evidence="4 7" id="KW-0812">Transmembrane</keyword>
<evidence type="ECO:0000256" key="2">
    <source>
        <dbReference type="ARBA" id="ARBA00022448"/>
    </source>
</evidence>
<feature type="transmembrane region" description="Helical" evidence="7">
    <location>
        <begin position="191"/>
        <end position="212"/>
    </location>
</feature>
<comment type="subcellular location">
    <subcellularLocation>
        <location evidence="1 7">Cell membrane</location>
        <topology evidence="1 7">Multi-pass membrane protein</topology>
    </subcellularLocation>
</comment>
<evidence type="ECO:0000313" key="9">
    <source>
        <dbReference type="EMBL" id="SFQ31310.1"/>
    </source>
</evidence>
<reference evidence="9 10" key="1">
    <citation type="submission" date="2016-10" db="EMBL/GenBank/DDBJ databases">
        <authorList>
            <person name="de Groot N.N."/>
        </authorList>
    </citation>
    <scope>NUCLEOTIDE SEQUENCE [LARGE SCALE GENOMIC DNA]</scope>
    <source>
        <strain evidence="9 10">DSM 20678</strain>
    </source>
</reference>
<keyword evidence="6 7" id="KW-0472">Membrane</keyword>
<proteinExistence type="inferred from homology"/>
<dbReference type="EMBL" id="FOXR01000026">
    <property type="protein sequence ID" value="SFQ31310.1"/>
    <property type="molecule type" value="Genomic_DNA"/>
</dbReference>
<dbReference type="PANTHER" id="PTHR43744">
    <property type="entry name" value="ABC TRANSPORTER PERMEASE PROTEIN MG189-RELATED-RELATED"/>
    <property type="match status" value="1"/>
</dbReference>
<keyword evidence="5 7" id="KW-1133">Transmembrane helix</keyword>
<dbReference type="SUPFAM" id="SSF161098">
    <property type="entry name" value="MetI-like"/>
    <property type="match status" value="1"/>
</dbReference>
<evidence type="ECO:0000256" key="7">
    <source>
        <dbReference type="RuleBase" id="RU363032"/>
    </source>
</evidence>
<comment type="similarity">
    <text evidence="7">Belongs to the binding-protein-dependent transport system permease family.</text>
</comment>